<name>A0A453H8H2_AEGTS</name>
<sequence>MKRLTLKLAYVGIYATMLPIFSMVALAPKCTFKEVVEEDFFFLYSYYSTSPFEAAMNPGFFFVYIISSFVIR</sequence>
<reference evidence="2" key="3">
    <citation type="journal article" date="2017" name="Nature">
        <title>Genome sequence of the progenitor of the wheat D genome Aegilops tauschii.</title>
        <authorList>
            <person name="Luo M.C."/>
            <person name="Gu Y.Q."/>
            <person name="Puiu D."/>
            <person name="Wang H."/>
            <person name="Twardziok S.O."/>
            <person name="Deal K.R."/>
            <person name="Huo N."/>
            <person name="Zhu T."/>
            <person name="Wang L."/>
            <person name="Wang Y."/>
            <person name="McGuire P.E."/>
            <person name="Liu S."/>
            <person name="Long H."/>
            <person name="Ramasamy R.K."/>
            <person name="Rodriguez J.C."/>
            <person name="Van S.L."/>
            <person name="Yuan L."/>
            <person name="Wang Z."/>
            <person name="Xia Z."/>
            <person name="Xiao L."/>
            <person name="Anderson O.D."/>
            <person name="Ouyang S."/>
            <person name="Liang Y."/>
            <person name="Zimin A.V."/>
            <person name="Pertea G."/>
            <person name="Qi P."/>
            <person name="Bennetzen J.L."/>
            <person name="Dai X."/>
            <person name="Dawson M.W."/>
            <person name="Muller H.G."/>
            <person name="Kugler K."/>
            <person name="Rivarola-Duarte L."/>
            <person name="Spannagl M."/>
            <person name="Mayer K.F.X."/>
            <person name="Lu F.H."/>
            <person name="Bevan M.W."/>
            <person name="Leroy P."/>
            <person name="Li P."/>
            <person name="You F.M."/>
            <person name="Sun Q."/>
            <person name="Liu Z."/>
            <person name="Lyons E."/>
            <person name="Wicker T."/>
            <person name="Salzberg S.L."/>
            <person name="Devos K.M."/>
            <person name="Dvorak J."/>
        </authorList>
    </citation>
    <scope>NUCLEOTIDE SEQUENCE [LARGE SCALE GENOMIC DNA]</scope>
    <source>
        <strain evidence="2">cv. AL8/78</strain>
    </source>
</reference>
<accession>A0A453H8H2</accession>
<keyword evidence="1" id="KW-1133">Transmembrane helix</keyword>
<reference evidence="2" key="5">
    <citation type="journal article" date="2021" name="G3 (Bethesda)">
        <title>Aegilops tauschii genome assembly Aet v5.0 features greater sequence contiguity and improved annotation.</title>
        <authorList>
            <person name="Wang L."/>
            <person name="Zhu T."/>
            <person name="Rodriguez J.C."/>
            <person name="Deal K.R."/>
            <person name="Dubcovsky J."/>
            <person name="McGuire P.E."/>
            <person name="Lux T."/>
            <person name="Spannagl M."/>
            <person name="Mayer K.F.X."/>
            <person name="Baldrich P."/>
            <person name="Meyers B.C."/>
            <person name="Huo N."/>
            <person name="Gu Y.Q."/>
            <person name="Zhou H."/>
            <person name="Devos K.M."/>
            <person name="Bennetzen J.L."/>
            <person name="Unver T."/>
            <person name="Budak H."/>
            <person name="Gulick P.J."/>
            <person name="Galiba G."/>
            <person name="Kalapos B."/>
            <person name="Nelson D.R."/>
            <person name="Li P."/>
            <person name="You F.M."/>
            <person name="Luo M.C."/>
            <person name="Dvorak J."/>
        </authorList>
    </citation>
    <scope>NUCLEOTIDE SEQUENCE [LARGE SCALE GENOMIC DNA]</scope>
    <source>
        <strain evidence="2">cv. AL8/78</strain>
    </source>
</reference>
<proteinExistence type="predicted"/>
<feature type="transmembrane region" description="Helical" evidence="1">
    <location>
        <begin position="7"/>
        <end position="27"/>
    </location>
</feature>
<evidence type="ECO:0000256" key="1">
    <source>
        <dbReference type="SAM" id="Phobius"/>
    </source>
</evidence>
<keyword evidence="1" id="KW-0812">Transmembrane</keyword>
<dbReference type="Proteomes" id="UP000015105">
    <property type="component" value="Chromosome 4D"/>
</dbReference>
<dbReference type="Gramene" id="AET4Gv20105900.7">
    <property type="protein sequence ID" value="AET4Gv20105900.7"/>
    <property type="gene ID" value="AET4Gv20105900"/>
</dbReference>
<protein>
    <submittedName>
        <fullName evidence="2">Uncharacterized protein</fullName>
    </submittedName>
</protein>
<keyword evidence="3" id="KW-1185">Reference proteome</keyword>
<evidence type="ECO:0000313" key="3">
    <source>
        <dbReference type="Proteomes" id="UP000015105"/>
    </source>
</evidence>
<feature type="transmembrane region" description="Helical" evidence="1">
    <location>
        <begin position="54"/>
        <end position="71"/>
    </location>
</feature>
<evidence type="ECO:0000313" key="2">
    <source>
        <dbReference type="EnsemblPlants" id="AET4Gv20105900.7"/>
    </source>
</evidence>
<reference evidence="3" key="2">
    <citation type="journal article" date="2017" name="Nat. Plants">
        <title>The Aegilops tauschii genome reveals multiple impacts of transposons.</title>
        <authorList>
            <person name="Zhao G."/>
            <person name="Zou C."/>
            <person name="Li K."/>
            <person name="Wang K."/>
            <person name="Li T."/>
            <person name="Gao L."/>
            <person name="Zhang X."/>
            <person name="Wang H."/>
            <person name="Yang Z."/>
            <person name="Liu X."/>
            <person name="Jiang W."/>
            <person name="Mao L."/>
            <person name="Kong X."/>
            <person name="Jiao Y."/>
            <person name="Jia J."/>
        </authorList>
    </citation>
    <scope>NUCLEOTIDE SEQUENCE [LARGE SCALE GENOMIC DNA]</scope>
    <source>
        <strain evidence="3">cv. AL8/78</strain>
    </source>
</reference>
<dbReference type="AlphaFoldDB" id="A0A453H8H2"/>
<reference evidence="3" key="1">
    <citation type="journal article" date="2014" name="Science">
        <title>Ancient hybridizations among the ancestral genomes of bread wheat.</title>
        <authorList>
            <consortium name="International Wheat Genome Sequencing Consortium,"/>
            <person name="Marcussen T."/>
            <person name="Sandve S.R."/>
            <person name="Heier L."/>
            <person name="Spannagl M."/>
            <person name="Pfeifer M."/>
            <person name="Jakobsen K.S."/>
            <person name="Wulff B.B."/>
            <person name="Steuernagel B."/>
            <person name="Mayer K.F."/>
            <person name="Olsen O.A."/>
        </authorList>
    </citation>
    <scope>NUCLEOTIDE SEQUENCE [LARGE SCALE GENOMIC DNA]</scope>
    <source>
        <strain evidence="3">cv. AL8/78</strain>
    </source>
</reference>
<dbReference type="EnsemblPlants" id="AET4Gv20105900.7">
    <property type="protein sequence ID" value="AET4Gv20105900.7"/>
    <property type="gene ID" value="AET4Gv20105900"/>
</dbReference>
<keyword evidence="1" id="KW-0472">Membrane</keyword>
<organism evidence="2 3">
    <name type="scientific">Aegilops tauschii subsp. strangulata</name>
    <name type="common">Goatgrass</name>
    <dbReference type="NCBI Taxonomy" id="200361"/>
    <lineage>
        <taxon>Eukaryota</taxon>
        <taxon>Viridiplantae</taxon>
        <taxon>Streptophyta</taxon>
        <taxon>Embryophyta</taxon>
        <taxon>Tracheophyta</taxon>
        <taxon>Spermatophyta</taxon>
        <taxon>Magnoliopsida</taxon>
        <taxon>Liliopsida</taxon>
        <taxon>Poales</taxon>
        <taxon>Poaceae</taxon>
        <taxon>BOP clade</taxon>
        <taxon>Pooideae</taxon>
        <taxon>Triticodae</taxon>
        <taxon>Triticeae</taxon>
        <taxon>Triticinae</taxon>
        <taxon>Aegilops</taxon>
    </lineage>
</organism>
<reference evidence="2" key="4">
    <citation type="submission" date="2019-03" db="UniProtKB">
        <authorList>
            <consortium name="EnsemblPlants"/>
        </authorList>
    </citation>
    <scope>IDENTIFICATION</scope>
</reference>